<dbReference type="STRING" id="350688.Clos_0647"/>
<dbReference type="KEGG" id="aoe:Clos_0647"/>
<dbReference type="InterPro" id="IPR013249">
    <property type="entry name" value="RNA_pol_sigma70_r4_t2"/>
</dbReference>
<evidence type="ECO:0000256" key="4">
    <source>
        <dbReference type="ARBA" id="ARBA00023125"/>
    </source>
</evidence>
<keyword evidence="10" id="KW-1185">Reference proteome</keyword>
<dbReference type="InterPro" id="IPR039425">
    <property type="entry name" value="RNA_pol_sigma-70-like"/>
</dbReference>
<evidence type="ECO:0000259" key="6">
    <source>
        <dbReference type="Pfam" id="PF04542"/>
    </source>
</evidence>
<dbReference type="GO" id="GO:0016987">
    <property type="term" value="F:sigma factor activity"/>
    <property type="evidence" value="ECO:0007669"/>
    <property type="project" value="UniProtKB-KW"/>
</dbReference>
<dbReference type="GO" id="GO:0006352">
    <property type="term" value="P:DNA-templated transcription initiation"/>
    <property type="evidence" value="ECO:0007669"/>
    <property type="project" value="InterPro"/>
</dbReference>
<keyword evidence="4" id="KW-0238">DNA-binding</keyword>
<dbReference type="SUPFAM" id="SSF88659">
    <property type="entry name" value="Sigma3 and sigma4 domains of RNA polymerase sigma factors"/>
    <property type="match status" value="1"/>
</dbReference>
<dbReference type="CDD" id="cd06171">
    <property type="entry name" value="Sigma70_r4"/>
    <property type="match status" value="1"/>
</dbReference>
<dbReference type="NCBIfam" id="TIGR02937">
    <property type="entry name" value="sigma70-ECF"/>
    <property type="match status" value="1"/>
</dbReference>
<proteinExistence type="inferred from homology"/>
<name>A8MM40_ALKOO</name>
<evidence type="ECO:0000256" key="3">
    <source>
        <dbReference type="ARBA" id="ARBA00023082"/>
    </source>
</evidence>
<evidence type="ECO:0000256" key="1">
    <source>
        <dbReference type="ARBA" id="ARBA00010641"/>
    </source>
</evidence>
<keyword evidence="3" id="KW-0731">Sigma factor</keyword>
<keyword evidence="5" id="KW-0804">Transcription</keyword>
<dbReference type="InterPro" id="IPR036388">
    <property type="entry name" value="WH-like_DNA-bd_sf"/>
</dbReference>
<feature type="domain" description="RNA polymerase sigma factor 70 region 4 type 2" evidence="7">
    <location>
        <begin position="124"/>
        <end position="175"/>
    </location>
</feature>
<dbReference type="Proteomes" id="UP000000269">
    <property type="component" value="Chromosome"/>
</dbReference>
<dbReference type="Pfam" id="PF12671">
    <property type="entry name" value="Amidase_6"/>
    <property type="match status" value="1"/>
</dbReference>
<organism evidence="9 10">
    <name type="scientific">Alkaliphilus oremlandii (strain OhILAs)</name>
    <name type="common">Clostridium oremlandii (strain OhILAs)</name>
    <dbReference type="NCBI Taxonomy" id="350688"/>
    <lineage>
        <taxon>Bacteria</taxon>
        <taxon>Bacillati</taxon>
        <taxon>Bacillota</taxon>
        <taxon>Clostridia</taxon>
        <taxon>Peptostreptococcales</taxon>
        <taxon>Natronincolaceae</taxon>
        <taxon>Alkaliphilus</taxon>
    </lineage>
</organism>
<dbReference type="InterPro" id="IPR014284">
    <property type="entry name" value="RNA_pol_sigma-70_dom"/>
</dbReference>
<dbReference type="InterPro" id="IPR007627">
    <property type="entry name" value="RNA_pol_sigma70_r2"/>
</dbReference>
<feature type="domain" description="Putative amidase" evidence="8">
    <location>
        <begin position="179"/>
        <end position="247"/>
    </location>
</feature>
<dbReference type="HOGENOM" id="CLU_992620_0_0_9"/>
<evidence type="ECO:0000256" key="5">
    <source>
        <dbReference type="ARBA" id="ARBA00023163"/>
    </source>
</evidence>
<evidence type="ECO:0000313" key="9">
    <source>
        <dbReference type="EMBL" id="ABW18207.1"/>
    </source>
</evidence>
<evidence type="ECO:0000259" key="7">
    <source>
        <dbReference type="Pfam" id="PF08281"/>
    </source>
</evidence>
<dbReference type="Pfam" id="PF04542">
    <property type="entry name" value="Sigma70_r2"/>
    <property type="match status" value="1"/>
</dbReference>
<dbReference type="InterPro" id="IPR024301">
    <property type="entry name" value="Amidase_6"/>
</dbReference>
<comment type="similarity">
    <text evidence="1">Belongs to the sigma-70 factor family. ECF subfamily.</text>
</comment>
<feature type="domain" description="RNA polymerase sigma-70 region 2" evidence="6">
    <location>
        <begin position="34"/>
        <end position="103"/>
    </location>
</feature>
<dbReference type="InterPro" id="IPR013324">
    <property type="entry name" value="RNA_pol_sigma_r3/r4-like"/>
</dbReference>
<dbReference type="GO" id="GO:0003677">
    <property type="term" value="F:DNA binding"/>
    <property type="evidence" value="ECO:0007669"/>
    <property type="project" value="UniProtKB-KW"/>
</dbReference>
<dbReference type="PANTHER" id="PTHR43133">
    <property type="entry name" value="RNA POLYMERASE ECF-TYPE SIGMA FACTO"/>
    <property type="match status" value="1"/>
</dbReference>
<reference evidence="10" key="1">
    <citation type="submission" date="2007-10" db="EMBL/GenBank/DDBJ databases">
        <title>Complete genome of Alkaliphilus oremlandii OhILAs.</title>
        <authorList>
            <person name="Copeland A."/>
            <person name="Lucas S."/>
            <person name="Lapidus A."/>
            <person name="Barry K."/>
            <person name="Detter J.C."/>
            <person name="Glavina del Rio T."/>
            <person name="Hammon N."/>
            <person name="Israni S."/>
            <person name="Dalin E."/>
            <person name="Tice H."/>
            <person name="Pitluck S."/>
            <person name="Chain P."/>
            <person name="Malfatti S."/>
            <person name="Shin M."/>
            <person name="Vergez L."/>
            <person name="Schmutz J."/>
            <person name="Larimer F."/>
            <person name="Land M."/>
            <person name="Hauser L."/>
            <person name="Kyrpides N."/>
            <person name="Mikhailova N."/>
            <person name="Stolz J.F."/>
            <person name="Dawson A."/>
            <person name="Fisher E."/>
            <person name="Crable B."/>
            <person name="Perera E."/>
            <person name="Lisak J."/>
            <person name="Ranganathan M."/>
            <person name="Basu P."/>
            <person name="Richardson P."/>
        </authorList>
    </citation>
    <scope>NUCLEOTIDE SEQUENCE [LARGE SCALE GENOMIC DNA]</scope>
    <source>
        <strain evidence="10">OhILAs</strain>
    </source>
</reference>
<evidence type="ECO:0000313" key="10">
    <source>
        <dbReference type="Proteomes" id="UP000000269"/>
    </source>
</evidence>
<dbReference type="InterPro" id="IPR013325">
    <property type="entry name" value="RNA_pol_sigma_r2"/>
</dbReference>
<dbReference type="Gene3D" id="1.10.10.10">
    <property type="entry name" value="Winged helix-like DNA-binding domain superfamily/Winged helix DNA-binding domain"/>
    <property type="match status" value="1"/>
</dbReference>
<dbReference type="AlphaFoldDB" id="A8MM40"/>
<evidence type="ECO:0000259" key="8">
    <source>
        <dbReference type="Pfam" id="PF12671"/>
    </source>
</evidence>
<keyword evidence="2" id="KW-0805">Transcription regulation</keyword>
<dbReference type="EMBL" id="CP000853">
    <property type="protein sequence ID" value="ABW18207.1"/>
    <property type="molecule type" value="Genomic_DNA"/>
</dbReference>
<sequence>MILWIPVTEGGSPVLDYLITFVDDEADRQKFTAIYQEYHAKMEKVALRILSDQKDAEDAVQNAWIQVIKNFSKISKITCGELLFWLVSITKNEALMILRKKRKTVPLEEWDAPTEVPNHDMNYQELVALFTRLPETYRATLEMKFLLQYTDREIAVHLGISETAVSTRVNRGRTLLREFVSQCIKAGGVPRDSTWKKDSSAWISTSKLAKYMVDNGYATKESYTNTNAGNFATRPGHSVLISINNTVDVCYTAHNRNRKDAPFGNTELTSTYSFYVIKNY</sequence>
<gene>
    <name evidence="9" type="ordered locus">Clos_0647</name>
</gene>
<dbReference type="SUPFAM" id="SSF88946">
    <property type="entry name" value="Sigma2 domain of RNA polymerase sigma factors"/>
    <property type="match status" value="1"/>
</dbReference>
<dbReference type="PANTHER" id="PTHR43133:SF8">
    <property type="entry name" value="RNA POLYMERASE SIGMA FACTOR HI_1459-RELATED"/>
    <property type="match status" value="1"/>
</dbReference>
<dbReference type="Gene3D" id="1.10.1740.10">
    <property type="match status" value="1"/>
</dbReference>
<dbReference type="eggNOG" id="COG1595">
    <property type="taxonomic scope" value="Bacteria"/>
</dbReference>
<evidence type="ECO:0000256" key="2">
    <source>
        <dbReference type="ARBA" id="ARBA00023015"/>
    </source>
</evidence>
<protein>
    <submittedName>
        <fullName evidence="9">RNA polymerase, sigma-24 subunit, ECF subfamily</fullName>
    </submittedName>
</protein>
<dbReference type="Pfam" id="PF08281">
    <property type="entry name" value="Sigma70_r4_2"/>
    <property type="match status" value="1"/>
</dbReference>
<accession>A8MM40</accession>